<dbReference type="AlphaFoldDB" id="A0A381XH45"/>
<dbReference type="EMBL" id="UINC01015025">
    <property type="protein sequence ID" value="SVA63603.1"/>
    <property type="molecule type" value="Genomic_DNA"/>
</dbReference>
<proteinExistence type="predicted"/>
<evidence type="ECO:0000313" key="1">
    <source>
        <dbReference type="EMBL" id="SVA63603.1"/>
    </source>
</evidence>
<accession>A0A381XH45</accession>
<feature type="non-terminal residue" evidence="1">
    <location>
        <position position="348"/>
    </location>
</feature>
<sequence length="348" mass="38380">MVLSAILFSQEETETRSVQGAFGAVTIDGKIWNQIALRPILPFGKLSVAFDLVLYIDQDGNIHEDEWDFSSGEKVKNTIIDKLYYVRYGNRWDPFYFRAGALDFVSMGQGVLVSGYSNSILYPQVRKVGLETRFKAFGLSFYGFTNDFKENLGLSGVRVSGPVPGGIMAGLSIVGDRNQYLGLRDGDGDGRPDLVDDFPDNGDHWLDTDGDGLADHEPEEWDIDGDGITDTLDSDIPGWDLDTTIVLDDNIFTKPEPLNVNDESDAVYGLALDASLPIISEEDLSLSAYAQFAGLIGETLDPVTGEEVSLGTGIIPFGISARFGPARFNLEYRMMPQGRFEFGYWNRS</sequence>
<gene>
    <name evidence="1" type="ORF">METZ01_LOCUS116457</name>
</gene>
<organism evidence="1">
    <name type="scientific">marine metagenome</name>
    <dbReference type="NCBI Taxonomy" id="408172"/>
    <lineage>
        <taxon>unclassified sequences</taxon>
        <taxon>metagenomes</taxon>
        <taxon>ecological metagenomes</taxon>
    </lineage>
</organism>
<protein>
    <submittedName>
        <fullName evidence="1">Uncharacterized protein</fullName>
    </submittedName>
</protein>
<name>A0A381XH45_9ZZZZ</name>
<reference evidence="1" key="1">
    <citation type="submission" date="2018-05" db="EMBL/GenBank/DDBJ databases">
        <authorList>
            <person name="Lanie J.A."/>
            <person name="Ng W.-L."/>
            <person name="Kazmierczak K.M."/>
            <person name="Andrzejewski T.M."/>
            <person name="Davidsen T.M."/>
            <person name="Wayne K.J."/>
            <person name="Tettelin H."/>
            <person name="Glass J.I."/>
            <person name="Rusch D."/>
            <person name="Podicherti R."/>
            <person name="Tsui H.-C.T."/>
            <person name="Winkler M.E."/>
        </authorList>
    </citation>
    <scope>NUCLEOTIDE SEQUENCE</scope>
</reference>